<dbReference type="InterPro" id="IPR011333">
    <property type="entry name" value="SKP1/BTB/POZ_sf"/>
</dbReference>
<keyword evidence="3" id="KW-1185">Reference proteome</keyword>
<dbReference type="SMART" id="SM00225">
    <property type="entry name" value="BTB"/>
    <property type="match status" value="1"/>
</dbReference>
<dbReference type="CDD" id="cd18186">
    <property type="entry name" value="BTB_POZ_ZBTB_KLHL-like"/>
    <property type="match status" value="1"/>
</dbReference>
<name>A0A9P3LFI7_9APHY</name>
<evidence type="ECO:0000313" key="2">
    <source>
        <dbReference type="EMBL" id="GJE92679.1"/>
    </source>
</evidence>
<organism evidence="2 3">
    <name type="scientific">Phanerochaete sordida</name>
    <dbReference type="NCBI Taxonomy" id="48140"/>
    <lineage>
        <taxon>Eukaryota</taxon>
        <taxon>Fungi</taxon>
        <taxon>Dikarya</taxon>
        <taxon>Basidiomycota</taxon>
        <taxon>Agaricomycotina</taxon>
        <taxon>Agaricomycetes</taxon>
        <taxon>Polyporales</taxon>
        <taxon>Phanerochaetaceae</taxon>
        <taxon>Phanerochaete</taxon>
    </lineage>
</organism>
<gene>
    <name evidence="2" type="ORF">PsYK624_088340</name>
</gene>
<evidence type="ECO:0000313" key="3">
    <source>
        <dbReference type="Proteomes" id="UP000703269"/>
    </source>
</evidence>
<evidence type="ECO:0000259" key="1">
    <source>
        <dbReference type="PROSITE" id="PS50097"/>
    </source>
</evidence>
<dbReference type="Proteomes" id="UP000703269">
    <property type="component" value="Unassembled WGS sequence"/>
</dbReference>
<dbReference type="EMBL" id="BPQB01000028">
    <property type="protein sequence ID" value="GJE92679.1"/>
    <property type="molecule type" value="Genomic_DNA"/>
</dbReference>
<dbReference type="AlphaFoldDB" id="A0A9P3LFI7"/>
<dbReference type="PROSITE" id="PS50097">
    <property type="entry name" value="BTB"/>
    <property type="match status" value="1"/>
</dbReference>
<comment type="caution">
    <text evidence="2">The sequence shown here is derived from an EMBL/GenBank/DDBJ whole genome shotgun (WGS) entry which is preliminary data.</text>
</comment>
<protein>
    <recommendedName>
        <fullName evidence="1">BTB domain-containing protein</fullName>
    </recommendedName>
</protein>
<reference evidence="2 3" key="1">
    <citation type="submission" date="2021-08" db="EMBL/GenBank/DDBJ databases">
        <title>Draft Genome Sequence of Phanerochaete sordida strain YK-624.</title>
        <authorList>
            <person name="Mori T."/>
            <person name="Dohra H."/>
            <person name="Suzuki T."/>
            <person name="Kawagishi H."/>
            <person name="Hirai H."/>
        </authorList>
    </citation>
    <scope>NUCLEOTIDE SEQUENCE [LARGE SCALE GENOMIC DNA]</scope>
    <source>
        <strain evidence="2 3">YK-624</strain>
    </source>
</reference>
<feature type="domain" description="BTB" evidence="1">
    <location>
        <begin position="27"/>
        <end position="90"/>
    </location>
</feature>
<dbReference type="OrthoDB" id="2790546at2759"/>
<sequence>MALQQTVPFFIPGPYSDAVFDRDDSDADLLLISEGGQTFYVHSSILRTASPVLANMFTFPSPPNIQPEDRQKVQMTESTSTLANLLRFVYPMADPDLTDANEIADVVTAAHKYEMDFIENKLEVLLRPRVDEEPLRVYGLASAANLKVLQARALERCMQDPKRFLLEARRDDLKHLSAEQLHDLRTFHDTVQCVARKTVLESRRWIARECIPWTGCAKCKTRLFVWVAAKGPDSRSYRHTYDSGCGIALLQEQPRTLQPRQWWTAIAKAIVEAMDEHSVLGFQTEQFTACLLKLNFPASLDRFSICSDCKDSFMSVMSRLHCAVLKKIKSDLHEDIWRTGLPLDVFSNILKELPVSIY</sequence>
<accession>A0A9P3LFI7</accession>
<proteinExistence type="predicted"/>
<dbReference type="Gene3D" id="3.30.710.10">
    <property type="entry name" value="Potassium Channel Kv1.1, Chain A"/>
    <property type="match status" value="1"/>
</dbReference>
<dbReference type="SUPFAM" id="SSF54695">
    <property type="entry name" value="POZ domain"/>
    <property type="match status" value="1"/>
</dbReference>
<dbReference type="Pfam" id="PF00651">
    <property type="entry name" value="BTB"/>
    <property type="match status" value="1"/>
</dbReference>
<dbReference type="InterPro" id="IPR000210">
    <property type="entry name" value="BTB/POZ_dom"/>
</dbReference>